<accession>A0A839NA83</accession>
<gene>
    <name evidence="1" type="ORF">FHU39_004696</name>
</gene>
<sequence>MVPAGQPWAKPTELGRLLGEVQGEPISSVPPSHIAWQWDEMVFTFELTEHDGVVQLELLVTIEDRDEAAVAALEFDAFLDRLAPYLAGDELTFAAFADVDAQERLLEVYAERFGIDRTRGLDFVASIRRALAAREDRFVADGSLDVTGLESAWQDTHPGS</sequence>
<dbReference type="SUPFAM" id="SSF55961">
    <property type="entry name" value="Bet v1-like"/>
    <property type="match status" value="1"/>
</dbReference>
<dbReference type="RefSeq" id="WP_183323075.1">
    <property type="nucleotide sequence ID" value="NZ_JACHVQ010000006.1"/>
</dbReference>
<organism evidence="1 2">
    <name type="scientific">Flexivirga oryzae</name>
    <dbReference type="NCBI Taxonomy" id="1794944"/>
    <lineage>
        <taxon>Bacteria</taxon>
        <taxon>Bacillati</taxon>
        <taxon>Actinomycetota</taxon>
        <taxon>Actinomycetes</taxon>
        <taxon>Micrococcales</taxon>
        <taxon>Dermacoccaceae</taxon>
        <taxon>Flexivirga</taxon>
    </lineage>
</organism>
<name>A0A839NA83_9MICO</name>
<reference evidence="1 2" key="1">
    <citation type="submission" date="2020-08" db="EMBL/GenBank/DDBJ databases">
        <title>Sequencing the genomes of 1000 actinobacteria strains.</title>
        <authorList>
            <person name="Klenk H.-P."/>
        </authorList>
    </citation>
    <scope>NUCLEOTIDE SEQUENCE [LARGE SCALE GENOMIC DNA]</scope>
    <source>
        <strain evidence="1 2">DSM 105369</strain>
    </source>
</reference>
<dbReference type="EMBL" id="JACHVQ010000006">
    <property type="protein sequence ID" value="MBB2894650.1"/>
    <property type="molecule type" value="Genomic_DNA"/>
</dbReference>
<dbReference type="AlphaFoldDB" id="A0A839NA83"/>
<dbReference type="Gene3D" id="3.30.530.20">
    <property type="match status" value="1"/>
</dbReference>
<dbReference type="Proteomes" id="UP000559182">
    <property type="component" value="Unassembled WGS sequence"/>
</dbReference>
<keyword evidence="2" id="KW-1185">Reference proteome</keyword>
<evidence type="ECO:0000313" key="1">
    <source>
        <dbReference type="EMBL" id="MBB2894650.1"/>
    </source>
</evidence>
<comment type="caution">
    <text evidence="1">The sequence shown here is derived from an EMBL/GenBank/DDBJ whole genome shotgun (WGS) entry which is preliminary data.</text>
</comment>
<dbReference type="InterPro" id="IPR023393">
    <property type="entry name" value="START-like_dom_sf"/>
</dbReference>
<evidence type="ECO:0000313" key="2">
    <source>
        <dbReference type="Proteomes" id="UP000559182"/>
    </source>
</evidence>
<proteinExistence type="predicted"/>
<protein>
    <submittedName>
        <fullName evidence="1">Uncharacterized protein</fullName>
    </submittedName>
</protein>